<dbReference type="InterPro" id="IPR019831">
    <property type="entry name" value="Mn/Fe_SOD_N"/>
</dbReference>
<dbReference type="NCBIfam" id="NF008177">
    <property type="entry name" value="PRK10925.1"/>
    <property type="match status" value="1"/>
</dbReference>
<dbReference type="GO" id="GO:0005737">
    <property type="term" value="C:cytoplasm"/>
    <property type="evidence" value="ECO:0007669"/>
    <property type="project" value="TreeGrafter"/>
</dbReference>
<dbReference type="Proteomes" id="UP000188481">
    <property type="component" value="Unassembled WGS sequence"/>
</dbReference>
<evidence type="ECO:0000256" key="6">
    <source>
        <dbReference type="PIRSR" id="PIRSR000349-1"/>
    </source>
</evidence>
<dbReference type="Pfam" id="PF02777">
    <property type="entry name" value="Sod_Fe_C"/>
    <property type="match status" value="1"/>
</dbReference>
<evidence type="ECO:0000256" key="1">
    <source>
        <dbReference type="ARBA" id="ARBA00008714"/>
    </source>
</evidence>
<evidence type="ECO:0000259" key="8">
    <source>
        <dbReference type="Pfam" id="PF00081"/>
    </source>
</evidence>
<evidence type="ECO:0000313" key="10">
    <source>
        <dbReference type="EMBL" id="OOF50586.1"/>
    </source>
</evidence>
<feature type="domain" description="Manganese/iron superoxide dismutase C-terminal" evidence="9">
    <location>
        <begin position="97"/>
        <end position="203"/>
    </location>
</feature>
<keyword evidence="4 6" id="KW-0479">Metal-binding</keyword>
<feature type="domain" description="Manganese/iron superoxide dismutase N-terminal" evidence="8">
    <location>
        <begin position="3"/>
        <end position="90"/>
    </location>
</feature>
<dbReference type="PANTHER" id="PTHR43595">
    <property type="entry name" value="37S RIBOSOMAL PROTEIN S26, MITOCHONDRIAL"/>
    <property type="match status" value="1"/>
</dbReference>
<dbReference type="SUPFAM" id="SSF54719">
    <property type="entry name" value="Fe,Mn superoxide dismutase (SOD), C-terminal domain"/>
    <property type="match status" value="1"/>
</dbReference>
<dbReference type="FunFam" id="3.55.40.20:FF:000001">
    <property type="entry name" value="Superoxide dismutase"/>
    <property type="match status" value="1"/>
</dbReference>
<evidence type="ECO:0000256" key="2">
    <source>
        <dbReference type="ARBA" id="ARBA00011738"/>
    </source>
</evidence>
<feature type="binding site" evidence="6">
    <location>
        <position position="174"/>
    </location>
    <ligand>
        <name>Mn(2+)</name>
        <dbReference type="ChEBI" id="CHEBI:29035"/>
    </ligand>
</feature>
<feature type="binding site" evidence="6">
    <location>
        <position position="27"/>
    </location>
    <ligand>
        <name>Mn(2+)</name>
        <dbReference type="ChEBI" id="CHEBI:29035"/>
    </ligand>
</feature>
<dbReference type="PRINTS" id="PR01703">
    <property type="entry name" value="MNSODISMTASE"/>
</dbReference>
<dbReference type="GO" id="GO:0030145">
    <property type="term" value="F:manganese ion binding"/>
    <property type="evidence" value="ECO:0007669"/>
    <property type="project" value="UniProtKB-ARBA"/>
</dbReference>
<evidence type="ECO:0000256" key="4">
    <source>
        <dbReference type="ARBA" id="ARBA00022723"/>
    </source>
</evidence>
<name>A0A1V3J5T0_9PAST</name>
<dbReference type="SUPFAM" id="SSF46609">
    <property type="entry name" value="Fe,Mn superoxide dismutase (SOD), N-terminal domain"/>
    <property type="match status" value="1"/>
</dbReference>
<dbReference type="STRING" id="1908264.BKK54_05735"/>
<protein>
    <recommendedName>
        <fullName evidence="3 7">Superoxide dismutase</fullName>
        <ecNumber evidence="3 7">1.15.1.1</ecNumber>
    </recommendedName>
</protein>
<dbReference type="EC" id="1.15.1.1" evidence="3 7"/>
<feature type="binding site" evidence="6">
    <location>
        <position position="83"/>
    </location>
    <ligand>
        <name>Mn(2+)</name>
        <dbReference type="ChEBI" id="CHEBI:29035"/>
    </ligand>
</feature>
<dbReference type="PIRSF" id="PIRSF000349">
    <property type="entry name" value="SODismutase"/>
    <property type="match status" value="1"/>
</dbReference>
<keyword evidence="5 7" id="KW-0560">Oxidoreductase</keyword>
<accession>A0A1V3J5T0</accession>
<evidence type="ECO:0000256" key="3">
    <source>
        <dbReference type="ARBA" id="ARBA00012682"/>
    </source>
</evidence>
<dbReference type="RefSeq" id="WP_077542184.1">
    <property type="nucleotide sequence ID" value="NZ_MLHN01000009.1"/>
</dbReference>
<evidence type="ECO:0000313" key="11">
    <source>
        <dbReference type="Proteomes" id="UP000188481"/>
    </source>
</evidence>
<dbReference type="InterPro" id="IPR001189">
    <property type="entry name" value="Mn/Fe_SOD"/>
</dbReference>
<dbReference type="EMBL" id="MLHN01000009">
    <property type="protein sequence ID" value="OOF50586.1"/>
    <property type="molecule type" value="Genomic_DNA"/>
</dbReference>
<dbReference type="InterPro" id="IPR036324">
    <property type="entry name" value="Mn/Fe_SOD_N_sf"/>
</dbReference>
<dbReference type="PANTHER" id="PTHR43595:SF2">
    <property type="entry name" value="SMALL RIBOSOMAL SUBUNIT PROTEIN MS42"/>
    <property type="match status" value="1"/>
</dbReference>
<dbReference type="AlphaFoldDB" id="A0A1V3J5T0"/>
<comment type="function">
    <text evidence="7">Destroys radicals which are normally produced within the cells and which are toxic to biological systems.</text>
</comment>
<evidence type="ECO:0000256" key="7">
    <source>
        <dbReference type="RuleBase" id="RU000414"/>
    </source>
</evidence>
<dbReference type="PROSITE" id="PS00088">
    <property type="entry name" value="SOD_MN"/>
    <property type="match status" value="1"/>
</dbReference>
<keyword evidence="11" id="KW-1185">Reference proteome</keyword>
<reference evidence="10 11" key="1">
    <citation type="submission" date="2016-10" db="EMBL/GenBank/DDBJ databases">
        <title>Rodentibacter gen. nov. and new species.</title>
        <authorList>
            <person name="Christensen H."/>
        </authorList>
    </citation>
    <scope>NUCLEOTIDE SEQUENCE [LARGE SCALE GENOMIC DNA]</scope>
    <source>
        <strain evidence="11">ppn416</strain>
    </source>
</reference>
<dbReference type="GO" id="GO:0004784">
    <property type="term" value="F:superoxide dismutase activity"/>
    <property type="evidence" value="ECO:0007669"/>
    <property type="project" value="UniProtKB-EC"/>
</dbReference>
<dbReference type="InterPro" id="IPR019832">
    <property type="entry name" value="Mn/Fe_SOD_C"/>
</dbReference>
<dbReference type="InterPro" id="IPR036314">
    <property type="entry name" value="SOD_C_sf"/>
</dbReference>
<dbReference type="Gene3D" id="3.55.40.20">
    <property type="entry name" value="Iron/manganese superoxide dismutase, C-terminal domain"/>
    <property type="match status" value="1"/>
</dbReference>
<sequence>MAYTLPELGYAYDALEPHFDAQTMEIHHSKHHQAYVNNANAALENLPAEFLEMCPGQLVAHLDKLPAEKRAVLRNNAGGHANHSLFWKSLKKGTTLQGALKEAIMRDFGSVETFQAEFEKAAATRFGSGWAWLVLTHEGKLAVVSTANQDNPLMGKEVAGCEGFPLLGLDVWEHAYYLKFQNRRPDYIKEFWNVVNWDYVAERFEKKTADCNCAK</sequence>
<organism evidence="10 11">
    <name type="scientific">Rodentibacter genomosp. 1</name>
    <dbReference type="NCBI Taxonomy" id="1908264"/>
    <lineage>
        <taxon>Bacteria</taxon>
        <taxon>Pseudomonadati</taxon>
        <taxon>Pseudomonadota</taxon>
        <taxon>Gammaproteobacteria</taxon>
        <taxon>Pasteurellales</taxon>
        <taxon>Pasteurellaceae</taxon>
        <taxon>Rodentibacter</taxon>
    </lineage>
</organism>
<evidence type="ECO:0000256" key="5">
    <source>
        <dbReference type="ARBA" id="ARBA00023002"/>
    </source>
</evidence>
<gene>
    <name evidence="10" type="ORF">BKK54_05735</name>
</gene>
<dbReference type="Pfam" id="PF00081">
    <property type="entry name" value="Sod_Fe_N"/>
    <property type="match status" value="1"/>
</dbReference>
<dbReference type="FunFam" id="1.10.287.990:FF:000001">
    <property type="entry name" value="Superoxide dismutase"/>
    <property type="match status" value="1"/>
</dbReference>
<proteinExistence type="inferred from homology"/>
<evidence type="ECO:0000259" key="9">
    <source>
        <dbReference type="Pfam" id="PF02777"/>
    </source>
</evidence>
<comment type="similarity">
    <text evidence="1 7">Belongs to the iron/manganese superoxide dismutase family.</text>
</comment>
<comment type="catalytic activity">
    <reaction evidence="7">
        <text>2 superoxide + 2 H(+) = H2O2 + O2</text>
        <dbReference type="Rhea" id="RHEA:20696"/>
        <dbReference type="ChEBI" id="CHEBI:15378"/>
        <dbReference type="ChEBI" id="CHEBI:15379"/>
        <dbReference type="ChEBI" id="CHEBI:16240"/>
        <dbReference type="ChEBI" id="CHEBI:18421"/>
        <dbReference type="EC" id="1.15.1.1"/>
    </reaction>
</comment>
<feature type="binding site" evidence="6">
    <location>
        <position position="170"/>
    </location>
    <ligand>
        <name>Mn(2+)</name>
        <dbReference type="ChEBI" id="CHEBI:29035"/>
    </ligand>
</feature>
<dbReference type="InterPro" id="IPR019833">
    <property type="entry name" value="Mn/Fe_SOD_BS"/>
</dbReference>
<dbReference type="Gene3D" id="1.10.287.990">
    <property type="entry name" value="Fe,Mn superoxide dismutase (SOD) domain"/>
    <property type="match status" value="1"/>
</dbReference>
<comment type="subunit">
    <text evidence="2">Homodimer.</text>
</comment>
<comment type="caution">
    <text evidence="10">The sequence shown here is derived from an EMBL/GenBank/DDBJ whole genome shotgun (WGS) entry which is preliminary data.</text>
</comment>